<dbReference type="PANTHER" id="PTHR47657:SF7">
    <property type="entry name" value="STEROL REGULATORY ELEMENT-BINDING PROTEIN ECM22"/>
    <property type="match status" value="1"/>
</dbReference>
<evidence type="ECO:0000313" key="4">
    <source>
        <dbReference type="EMBL" id="KAH7349891.1"/>
    </source>
</evidence>
<dbReference type="PROSITE" id="PS00463">
    <property type="entry name" value="ZN2_CY6_FUNGAL_1"/>
    <property type="match status" value="1"/>
</dbReference>
<feature type="region of interest" description="Disordered" evidence="2">
    <location>
        <begin position="1"/>
        <end position="93"/>
    </location>
</feature>
<dbReference type="PROSITE" id="PS50048">
    <property type="entry name" value="ZN2_CY6_FUNGAL_2"/>
    <property type="match status" value="1"/>
</dbReference>
<dbReference type="InterPro" id="IPR001138">
    <property type="entry name" value="Zn2Cys6_DnaBD"/>
</dbReference>
<dbReference type="Pfam" id="PF00172">
    <property type="entry name" value="Zn_clus"/>
    <property type="match status" value="1"/>
</dbReference>
<protein>
    <recommendedName>
        <fullName evidence="3">Zn(2)-C6 fungal-type domain-containing protein</fullName>
    </recommendedName>
</protein>
<evidence type="ECO:0000259" key="3">
    <source>
        <dbReference type="PROSITE" id="PS50048"/>
    </source>
</evidence>
<accession>A0A8K0T8G2</accession>
<evidence type="ECO:0000256" key="1">
    <source>
        <dbReference type="ARBA" id="ARBA00023242"/>
    </source>
</evidence>
<dbReference type="SMART" id="SM00066">
    <property type="entry name" value="GAL4"/>
    <property type="match status" value="1"/>
</dbReference>
<dbReference type="GO" id="GO:0008270">
    <property type="term" value="F:zinc ion binding"/>
    <property type="evidence" value="ECO:0007669"/>
    <property type="project" value="InterPro"/>
</dbReference>
<feature type="domain" description="Zn(2)-C6 fungal-type" evidence="3">
    <location>
        <begin position="87"/>
        <end position="117"/>
    </location>
</feature>
<gene>
    <name evidence="4" type="ORF">B0T11DRAFT_358947</name>
</gene>
<dbReference type="Gene3D" id="4.10.240.10">
    <property type="entry name" value="Zn(2)-C6 fungal-type DNA-binding domain"/>
    <property type="match status" value="1"/>
</dbReference>
<keyword evidence="5" id="KW-1185">Reference proteome</keyword>
<evidence type="ECO:0000313" key="5">
    <source>
        <dbReference type="Proteomes" id="UP000813385"/>
    </source>
</evidence>
<evidence type="ECO:0000256" key="2">
    <source>
        <dbReference type="SAM" id="MobiDB-lite"/>
    </source>
</evidence>
<proteinExistence type="predicted"/>
<dbReference type="EMBL" id="JAGPXD010000006">
    <property type="protein sequence ID" value="KAH7349891.1"/>
    <property type="molecule type" value="Genomic_DNA"/>
</dbReference>
<dbReference type="InterPro" id="IPR036864">
    <property type="entry name" value="Zn2-C6_fun-type_DNA-bd_sf"/>
</dbReference>
<dbReference type="AlphaFoldDB" id="A0A8K0T8G2"/>
<organism evidence="4 5">
    <name type="scientific">Plectosphaerella cucumerina</name>
    <dbReference type="NCBI Taxonomy" id="40658"/>
    <lineage>
        <taxon>Eukaryota</taxon>
        <taxon>Fungi</taxon>
        <taxon>Dikarya</taxon>
        <taxon>Ascomycota</taxon>
        <taxon>Pezizomycotina</taxon>
        <taxon>Sordariomycetes</taxon>
        <taxon>Hypocreomycetidae</taxon>
        <taxon>Glomerellales</taxon>
        <taxon>Plectosphaerellaceae</taxon>
        <taxon>Plectosphaerella</taxon>
    </lineage>
</organism>
<sequence>MSTGSPAETARSNPSGVSVSGTPLTPGTRATTPAPGGAGTSPGDAASSAAAQAVREGSSASTPAHAGPGTAVLPAVSRRSHPKSRTGCRTCKKRKIKCDEHKPQCRNCVKHAVACDFLQSHARPAPASPLPGASNSGNDGLGASDLNMVDLELIHNFTTFTHATLSSDPAVRQMMRTNAVRMALGCDYVMRALLAVSALHLAHYRPERRDFYVARALQHHQIASQAAIPSMSDLSYDNCENLHLFSVLTLYFALGCPKRDDNSLIIGENVFPQWIFLGRYQPVIRVLDPHNYNGPLQAIFANGRNRWIFVHTSPVPTNHSVLGDLQAAVNKACDDPALLDIYNHTIIHLRRFLCLLLQPSVGSGGGEDEAMGGVPNNQGIGTLGPTQLEPWDIFIWKWTVAGEFLPLLQGPEVRQEAVAIFAHFLILFKKLESQWWLEGWATHLIEKVWAMLDQEHRLWIQWPIEELGWVPPL</sequence>
<dbReference type="CDD" id="cd00067">
    <property type="entry name" value="GAL4"/>
    <property type="match status" value="1"/>
</dbReference>
<dbReference type="SUPFAM" id="SSF57701">
    <property type="entry name" value="Zn2/Cys6 DNA-binding domain"/>
    <property type="match status" value="1"/>
</dbReference>
<dbReference type="GO" id="GO:0000981">
    <property type="term" value="F:DNA-binding transcription factor activity, RNA polymerase II-specific"/>
    <property type="evidence" value="ECO:0007669"/>
    <property type="project" value="InterPro"/>
</dbReference>
<dbReference type="InterPro" id="IPR052400">
    <property type="entry name" value="Zn2-C6_fungal_TF"/>
</dbReference>
<dbReference type="PANTHER" id="PTHR47657">
    <property type="entry name" value="STEROL REGULATORY ELEMENT-BINDING PROTEIN ECM22"/>
    <property type="match status" value="1"/>
</dbReference>
<dbReference type="OrthoDB" id="416217at2759"/>
<dbReference type="Proteomes" id="UP000813385">
    <property type="component" value="Unassembled WGS sequence"/>
</dbReference>
<feature type="compositionally biased region" description="Low complexity" evidence="2">
    <location>
        <begin position="21"/>
        <end position="53"/>
    </location>
</feature>
<feature type="compositionally biased region" description="Basic residues" evidence="2">
    <location>
        <begin position="78"/>
        <end position="93"/>
    </location>
</feature>
<keyword evidence="1" id="KW-0539">Nucleus</keyword>
<name>A0A8K0T8G2_9PEZI</name>
<reference evidence="4" key="1">
    <citation type="journal article" date="2021" name="Nat. Commun.">
        <title>Genetic determinants of endophytism in the Arabidopsis root mycobiome.</title>
        <authorList>
            <person name="Mesny F."/>
            <person name="Miyauchi S."/>
            <person name="Thiergart T."/>
            <person name="Pickel B."/>
            <person name="Atanasova L."/>
            <person name="Karlsson M."/>
            <person name="Huettel B."/>
            <person name="Barry K.W."/>
            <person name="Haridas S."/>
            <person name="Chen C."/>
            <person name="Bauer D."/>
            <person name="Andreopoulos W."/>
            <person name="Pangilinan J."/>
            <person name="LaButti K."/>
            <person name="Riley R."/>
            <person name="Lipzen A."/>
            <person name="Clum A."/>
            <person name="Drula E."/>
            <person name="Henrissat B."/>
            <person name="Kohler A."/>
            <person name="Grigoriev I.V."/>
            <person name="Martin F.M."/>
            <person name="Hacquard S."/>
        </authorList>
    </citation>
    <scope>NUCLEOTIDE SEQUENCE</scope>
    <source>
        <strain evidence="4">MPI-CAGE-AT-0016</strain>
    </source>
</reference>
<feature type="compositionally biased region" description="Polar residues" evidence="2">
    <location>
        <begin position="1"/>
        <end position="20"/>
    </location>
</feature>
<dbReference type="PRINTS" id="PR00755">
    <property type="entry name" value="AFLATOXINBRP"/>
</dbReference>
<comment type="caution">
    <text evidence="4">The sequence shown here is derived from an EMBL/GenBank/DDBJ whole genome shotgun (WGS) entry which is preliminary data.</text>
</comment>